<keyword evidence="1" id="KW-1133">Transmembrane helix</keyword>
<dbReference type="AlphaFoldDB" id="A0A6J7FFY7"/>
<name>A0A6J7FFY7_9ZZZZ</name>
<feature type="transmembrane region" description="Helical" evidence="1">
    <location>
        <begin position="133"/>
        <end position="163"/>
    </location>
</feature>
<dbReference type="Pfam" id="PF14333">
    <property type="entry name" value="DUF4389"/>
    <property type="match status" value="2"/>
</dbReference>
<keyword evidence="1" id="KW-0812">Transmembrane</keyword>
<sequence length="200" mass="22524">MSDFPPPGDFSGTYPGTFSVTYDVVYSETRNRLTNAFRMILIIPHLILANVWRSFAQVLGLLQWFTVLFSGKRNNGIWSLQNDFMGYATRVSSYGSLLFDSYPPFGLDPGATGVTYHLDYQESANRLTNALRLIWAIPAMVVTIALAIAGACVTLVSWFGILFTGRQSRGMFDFLVKVNRYSTRANAYLMLMTDTYPVYE</sequence>
<keyword evidence="1" id="KW-0472">Membrane</keyword>
<evidence type="ECO:0000313" key="2">
    <source>
        <dbReference type="EMBL" id="CAB4891309.1"/>
    </source>
</evidence>
<dbReference type="InterPro" id="IPR025498">
    <property type="entry name" value="DUF4389"/>
</dbReference>
<gene>
    <name evidence="2" type="ORF">UFOPK3376_02856</name>
</gene>
<organism evidence="2">
    <name type="scientific">freshwater metagenome</name>
    <dbReference type="NCBI Taxonomy" id="449393"/>
    <lineage>
        <taxon>unclassified sequences</taxon>
        <taxon>metagenomes</taxon>
        <taxon>ecological metagenomes</taxon>
    </lineage>
</organism>
<proteinExistence type="predicted"/>
<dbReference type="EMBL" id="CAFBLP010000111">
    <property type="protein sequence ID" value="CAB4891309.1"/>
    <property type="molecule type" value="Genomic_DNA"/>
</dbReference>
<evidence type="ECO:0000256" key="1">
    <source>
        <dbReference type="SAM" id="Phobius"/>
    </source>
</evidence>
<protein>
    <submittedName>
        <fullName evidence="2">Unannotated protein</fullName>
    </submittedName>
</protein>
<accession>A0A6J7FFY7</accession>
<reference evidence="2" key="1">
    <citation type="submission" date="2020-05" db="EMBL/GenBank/DDBJ databases">
        <authorList>
            <person name="Chiriac C."/>
            <person name="Salcher M."/>
            <person name="Ghai R."/>
            <person name="Kavagutti S V."/>
        </authorList>
    </citation>
    <scope>NUCLEOTIDE SEQUENCE</scope>
</reference>